<dbReference type="NCBIfam" id="TIGR00377">
    <property type="entry name" value="ant_ant_sig"/>
    <property type="match status" value="1"/>
</dbReference>
<evidence type="ECO:0000256" key="1">
    <source>
        <dbReference type="ARBA" id="ARBA00009013"/>
    </source>
</evidence>
<dbReference type="PANTHER" id="PTHR33495:SF2">
    <property type="entry name" value="ANTI-SIGMA FACTOR ANTAGONIST TM_1081-RELATED"/>
    <property type="match status" value="1"/>
</dbReference>
<dbReference type="EMBL" id="QOQW01000018">
    <property type="protein sequence ID" value="RCK78866.1"/>
    <property type="molecule type" value="Genomic_DNA"/>
</dbReference>
<dbReference type="InterPro" id="IPR036513">
    <property type="entry name" value="STAS_dom_sf"/>
</dbReference>
<proteinExistence type="inferred from homology"/>
<comment type="caution">
    <text evidence="4">The sequence shown here is derived from an EMBL/GenBank/DDBJ whole genome shotgun (WGS) entry which is preliminary data.</text>
</comment>
<evidence type="ECO:0000256" key="2">
    <source>
        <dbReference type="RuleBase" id="RU003749"/>
    </source>
</evidence>
<comment type="similarity">
    <text evidence="1 2">Belongs to the anti-sigma-factor antagonist family.</text>
</comment>
<organism evidence="4 5">
    <name type="scientific">Candidatus Ozemobacter sibiricus</name>
    <dbReference type="NCBI Taxonomy" id="2268124"/>
    <lineage>
        <taxon>Bacteria</taxon>
        <taxon>Candidatus Ozemobacteria</taxon>
        <taxon>Candidatus Ozemobacterales</taxon>
        <taxon>Candidatus Ozemobacteraceae</taxon>
        <taxon>Candidatus Ozemobacter</taxon>
    </lineage>
</organism>
<protein>
    <recommendedName>
        <fullName evidence="2">Anti-sigma factor antagonist</fullName>
    </recommendedName>
</protein>
<gene>
    <name evidence="4" type="ORF">OZSIB_1016</name>
</gene>
<dbReference type="SUPFAM" id="SSF52091">
    <property type="entry name" value="SpoIIaa-like"/>
    <property type="match status" value="1"/>
</dbReference>
<dbReference type="AlphaFoldDB" id="A0A367ZL92"/>
<dbReference type="InterPro" id="IPR002645">
    <property type="entry name" value="STAS_dom"/>
</dbReference>
<evidence type="ECO:0000313" key="5">
    <source>
        <dbReference type="Proteomes" id="UP000252355"/>
    </source>
</evidence>
<dbReference type="PROSITE" id="PS50801">
    <property type="entry name" value="STAS"/>
    <property type="match status" value="1"/>
</dbReference>
<name>A0A367ZL92_9BACT</name>
<feature type="domain" description="STAS" evidence="3">
    <location>
        <begin position="23"/>
        <end position="123"/>
    </location>
</feature>
<dbReference type="Pfam" id="PF01740">
    <property type="entry name" value="STAS"/>
    <property type="match status" value="1"/>
</dbReference>
<dbReference type="PANTHER" id="PTHR33495">
    <property type="entry name" value="ANTI-SIGMA FACTOR ANTAGONIST TM_1081-RELATED-RELATED"/>
    <property type="match status" value="1"/>
</dbReference>
<dbReference type="Gene3D" id="3.30.750.24">
    <property type="entry name" value="STAS domain"/>
    <property type="match status" value="1"/>
</dbReference>
<dbReference type="Proteomes" id="UP000252355">
    <property type="component" value="Unassembled WGS sequence"/>
</dbReference>
<dbReference type="InterPro" id="IPR003658">
    <property type="entry name" value="Anti-sigma_ant"/>
</dbReference>
<dbReference type="CDD" id="cd07043">
    <property type="entry name" value="STAS_anti-anti-sigma_factors"/>
    <property type="match status" value="1"/>
</dbReference>
<evidence type="ECO:0000259" key="3">
    <source>
        <dbReference type="PROSITE" id="PS50801"/>
    </source>
</evidence>
<evidence type="ECO:0000313" key="4">
    <source>
        <dbReference type="EMBL" id="RCK78866.1"/>
    </source>
</evidence>
<accession>A0A367ZL92</accession>
<dbReference type="GO" id="GO:0043856">
    <property type="term" value="F:anti-sigma factor antagonist activity"/>
    <property type="evidence" value="ECO:0007669"/>
    <property type="project" value="InterPro"/>
</dbReference>
<sequence>MADQKTAGGKEKLSFDRRDGVKGYTILSLIGDLDMWTLPLAKERINGLVNEGKVKIILDLERMNYIDSSGLGFFIGTLKKLRDAGGDLILVNLNAYIYGIFKLIQLQHIIKTYDSLEEAEKEL</sequence>
<reference evidence="4 5" key="1">
    <citation type="submission" date="2018-05" db="EMBL/GenBank/DDBJ databases">
        <title>A metagenomic window into the 2 km-deep terrestrial subsurface aquifer revealed taxonomically and functionally diverse microbial community comprising novel uncultured bacterial lineages.</title>
        <authorList>
            <person name="Kadnikov V.V."/>
            <person name="Mardanov A.V."/>
            <person name="Beletsky A.V."/>
            <person name="Banks D."/>
            <person name="Pimenov N.V."/>
            <person name="Frank Y.A."/>
            <person name="Karnachuk O.V."/>
            <person name="Ravin N.V."/>
        </authorList>
    </citation>
    <scope>NUCLEOTIDE SEQUENCE [LARGE SCALE GENOMIC DNA]</scope>
    <source>
        <strain evidence="4">BY5</strain>
    </source>
</reference>